<keyword evidence="3" id="KW-1185">Reference proteome</keyword>
<protein>
    <submittedName>
        <fullName evidence="2">Uncharacterized protein</fullName>
    </submittedName>
</protein>
<evidence type="ECO:0000313" key="3">
    <source>
        <dbReference type="Proteomes" id="UP000073492"/>
    </source>
</evidence>
<feature type="region of interest" description="Disordered" evidence="1">
    <location>
        <begin position="1"/>
        <end position="40"/>
    </location>
</feature>
<dbReference type="Proteomes" id="UP000073492">
    <property type="component" value="Unassembled WGS sequence"/>
</dbReference>
<dbReference type="EMBL" id="LFZO01000031">
    <property type="protein sequence ID" value="KXT16743.1"/>
    <property type="molecule type" value="Genomic_DNA"/>
</dbReference>
<comment type="caution">
    <text evidence="2">The sequence shown here is derived from an EMBL/GenBank/DDBJ whole genome shotgun (WGS) entry which is preliminary data.</text>
</comment>
<reference evidence="2 3" key="1">
    <citation type="submission" date="2015-07" db="EMBL/GenBank/DDBJ databases">
        <title>Comparative genomics of the Sigatoka disease complex on banana suggests a link between parallel evolutionary changes in Pseudocercospora fijiensis and Pseudocercospora eumusae and increased virulence on the banana host.</title>
        <authorList>
            <person name="Chang T.-C."/>
            <person name="Salvucci A."/>
            <person name="Crous P.W."/>
            <person name="Stergiopoulos I."/>
        </authorList>
    </citation>
    <scope>NUCLEOTIDE SEQUENCE [LARGE SCALE GENOMIC DNA]</scope>
    <source>
        <strain evidence="2 3">CBS 116634</strain>
    </source>
</reference>
<feature type="compositionally biased region" description="Polar residues" evidence="1">
    <location>
        <begin position="25"/>
        <end position="39"/>
    </location>
</feature>
<dbReference type="AlphaFoldDB" id="A0A139IPQ2"/>
<feature type="compositionally biased region" description="Polar residues" evidence="1">
    <location>
        <begin position="9"/>
        <end position="19"/>
    </location>
</feature>
<feature type="region of interest" description="Disordered" evidence="1">
    <location>
        <begin position="70"/>
        <end position="111"/>
    </location>
</feature>
<gene>
    <name evidence="2" type="ORF">AC579_5274</name>
</gene>
<dbReference type="OrthoDB" id="10621312at2759"/>
<organism evidence="2 3">
    <name type="scientific">Pseudocercospora musae</name>
    <dbReference type="NCBI Taxonomy" id="113226"/>
    <lineage>
        <taxon>Eukaryota</taxon>
        <taxon>Fungi</taxon>
        <taxon>Dikarya</taxon>
        <taxon>Ascomycota</taxon>
        <taxon>Pezizomycotina</taxon>
        <taxon>Dothideomycetes</taxon>
        <taxon>Dothideomycetidae</taxon>
        <taxon>Mycosphaerellales</taxon>
        <taxon>Mycosphaerellaceae</taxon>
        <taxon>Pseudocercospora</taxon>
    </lineage>
</organism>
<name>A0A139IPQ2_9PEZI</name>
<accession>A0A139IPQ2</accession>
<evidence type="ECO:0000313" key="2">
    <source>
        <dbReference type="EMBL" id="KXT16743.1"/>
    </source>
</evidence>
<proteinExistence type="predicted"/>
<sequence>MAVEGGAISPSQTELSVPTQLPPRSYTNANKTATKQDLSSAGAGARIQWAVPSPGHPQGIPQYQISQLQYQSQPYSAPGSNSPQYGQQPAGINRGYSGMQTTGKPPQRRETKWRTTITGTIRAFRGRKRRASVIVITYHGAGAYQTSLITQSALAASGSCNMWDATIYGSSELLSCRSWLYLELFSSNDALQL</sequence>
<evidence type="ECO:0000256" key="1">
    <source>
        <dbReference type="SAM" id="MobiDB-lite"/>
    </source>
</evidence>